<proteinExistence type="predicted"/>
<dbReference type="AlphaFoldDB" id="A0A7G2CSH3"/>
<dbReference type="InterPro" id="IPR027417">
    <property type="entry name" value="P-loop_NTPase"/>
</dbReference>
<feature type="region of interest" description="Disordered" evidence="1">
    <location>
        <begin position="1"/>
        <end position="66"/>
    </location>
</feature>
<dbReference type="Gene3D" id="3.40.50.300">
    <property type="entry name" value="P-loop containing nucleotide triphosphate hydrolases"/>
    <property type="match status" value="1"/>
</dbReference>
<keyword evidence="3" id="KW-1185">Reference proteome</keyword>
<dbReference type="VEuPathDB" id="TriTrypDB:ADEAN_000890500"/>
<name>A0A7G2CSH3_9TRYP</name>
<dbReference type="Proteomes" id="UP000515908">
    <property type="component" value="Chromosome 21"/>
</dbReference>
<gene>
    <name evidence="2" type="ORF">ADEAN_000890500</name>
</gene>
<evidence type="ECO:0000313" key="3">
    <source>
        <dbReference type="Proteomes" id="UP000515908"/>
    </source>
</evidence>
<reference evidence="2 3" key="1">
    <citation type="submission" date="2020-08" db="EMBL/GenBank/DDBJ databases">
        <authorList>
            <person name="Newling K."/>
            <person name="Davey J."/>
            <person name="Forrester S."/>
        </authorList>
    </citation>
    <scope>NUCLEOTIDE SEQUENCE [LARGE SCALE GENOMIC DNA]</scope>
    <source>
        <strain evidence="3">Crithidia deanei Carvalho (ATCC PRA-265)</strain>
    </source>
</reference>
<sequence>MPAKANRQNSAKAKPKKVITKRSRSPSKTVKNSKEKKAPPSKSPSNRTKSVPKEGQPLSPLTADPKYVDETFSDTLNRLIKPGVGEDFTLPQWIVKLIESAKQKGELVAKQKEFENDEKKQITEIYNVIKKFISTIDAGFLMDMRPGYYIEPWNKSNPSKDSDTRLLVSEFLRVSLLNKTVDPNNNALICCAAMLLDLSCVIHDFGEHLRATCLKDIFGCCLITNDPDQLDRLSGKFIDNAGDEMSHISNWINPSGDTGRVGYTLSIGGESGSGKTRAALQCAKRLKGRREYGSDDSDYLTVYIKLSKEDDQRLSKELIVSYFDTKEDKEATENYITKNGIKGAQSVDDLMRRKDTTKEDRDRLRIIRAHLCFDFVRRKMFEITGYSLFRAERKFKQVFFVFDEAAACPWVYRSVNQVTGSNLALSELFGQQNPFAEKIRVVCCSTATEGLYRNMLSTQSSFDPVVMRPCSDLYERIVEGMDDYKTRKNFIGRLVENPFFGKLVENRGCGVVAAEVVRNAVEGSPAELDTDTLTEEQKELFDSSDEEGAYSIAGSIVADQYRKSNGSSGKPIEDLKRIVATCVRALLCCPKKGYLPIGNNTNVIKMGMLSVVSSPMKGGSKDRKLEVEMSSVQLVLGAMFYGDRSLFTTNPTGRPFVLFSASFFSLLIDSCSSSYYGGKTDVSLSAFLRPLSQTAIGDYSAKVDHISVSSVLVSNERIEVPEKVQTYLRVLRELLKDNNGRAFVLVNGRGTGYADLIAKSGNILFLIHCEKDAKTTTKNVPTALEKMGFSSSDSPAVDAFVESLDMSGPNLEEQLENVMNKSAPEEGEVHTTVESLPLLGGKLLTRLLMKELECSIAVPVVMHRKPRSADTKEKWIKYVEKYSFQSFGWNGPAALVLVGGSIERSAIISA</sequence>
<organism evidence="2 3">
    <name type="scientific">Angomonas deanei</name>
    <dbReference type="NCBI Taxonomy" id="59799"/>
    <lineage>
        <taxon>Eukaryota</taxon>
        <taxon>Discoba</taxon>
        <taxon>Euglenozoa</taxon>
        <taxon>Kinetoplastea</taxon>
        <taxon>Metakinetoplastina</taxon>
        <taxon>Trypanosomatida</taxon>
        <taxon>Trypanosomatidae</taxon>
        <taxon>Strigomonadinae</taxon>
        <taxon>Angomonas</taxon>
    </lineage>
</organism>
<dbReference type="EMBL" id="LR877165">
    <property type="protein sequence ID" value="CAD2221373.1"/>
    <property type="molecule type" value="Genomic_DNA"/>
</dbReference>
<protein>
    <submittedName>
        <fullName evidence="2">Uncharacterized protein</fullName>
    </submittedName>
</protein>
<feature type="compositionally biased region" description="Polar residues" evidence="1">
    <location>
        <begin position="1"/>
        <end position="11"/>
    </location>
</feature>
<evidence type="ECO:0000313" key="2">
    <source>
        <dbReference type="EMBL" id="CAD2221373.1"/>
    </source>
</evidence>
<accession>A0A7G2CSH3</accession>
<feature type="compositionally biased region" description="Basic residues" evidence="1">
    <location>
        <begin position="13"/>
        <end position="25"/>
    </location>
</feature>
<evidence type="ECO:0000256" key="1">
    <source>
        <dbReference type="SAM" id="MobiDB-lite"/>
    </source>
</evidence>